<proteinExistence type="predicted"/>
<dbReference type="EMBL" id="JAAVJD010000010">
    <property type="protein sequence ID" value="NJQ04585.1"/>
    <property type="molecule type" value="Genomic_DNA"/>
</dbReference>
<evidence type="ECO:0000313" key="2">
    <source>
        <dbReference type="Proteomes" id="UP000578686"/>
    </source>
</evidence>
<reference evidence="1 2" key="1">
    <citation type="submission" date="2020-03" db="EMBL/GenBank/DDBJ databases">
        <title>Draft genome of Streptomyces sp. ventii, isolated from the Axial Seamount in the Pacific Ocean, and resequencing of the two type strains Streptomyces lonarensis strain NCL 716 and Streptomyces bohaiensis strain 11A07.</title>
        <authorList>
            <person name="Loughran R.M."/>
            <person name="Pfannmuller K.M."/>
            <person name="Wasson B.J."/>
            <person name="Deadmond M.C."/>
            <person name="Paddock B.E."/>
            <person name="Koyack M.J."/>
            <person name="Gallegos D.A."/>
            <person name="Mitchell E.A."/>
            <person name="Ushijima B."/>
            <person name="Saw J.H."/>
            <person name="Mcphail K.L."/>
            <person name="Videau P."/>
        </authorList>
    </citation>
    <scope>NUCLEOTIDE SEQUENCE [LARGE SCALE GENOMIC DNA]</scope>
    <source>
        <strain evidence="1 2">NCL716</strain>
    </source>
</reference>
<dbReference type="AlphaFoldDB" id="A0A7X6CY56"/>
<gene>
    <name evidence="1" type="ORF">HCN56_03055</name>
</gene>
<protein>
    <submittedName>
        <fullName evidence="1">Uncharacterized protein</fullName>
    </submittedName>
</protein>
<dbReference type="RefSeq" id="WP_167967890.1">
    <property type="nucleotide sequence ID" value="NZ_BHZG01000001.1"/>
</dbReference>
<evidence type="ECO:0000313" key="1">
    <source>
        <dbReference type="EMBL" id="NJQ04585.1"/>
    </source>
</evidence>
<keyword evidence="2" id="KW-1185">Reference proteome</keyword>
<sequence>MREVFNGSEIEVIDFDDVTSGEHVIEFRDPAWSSNEAVIAISVPDGRSWRDAIVSVNPHRGDVPVSFVIWAIGVAEERTH</sequence>
<dbReference type="Proteomes" id="UP000578686">
    <property type="component" value="Unassembled WGS sequence"/>
</dbReference>
<name>A0A7X6CY56_9ACTN</name>
<comment type="caution">
    <text evidence="1">The sequence shown here is derived from an EMBL/GenBank/DDBJ whole genome shotgun (WGS) entry which is preliminary data.</text>
</comment>
<accession>A0A7X6CY56</accession>
<organism evidence="1 2">
    <name type="scientific">Streptomyces lonarensis</name>
    <dbReference type="NCBI Taxonomy" id="700599"/>
    <lineage>
        <taxon>Bacteria</taxon>
        <taxon>Bacillati</taxon>
        <taxon>Actinomycetota</taxon>
        <taxon>Actinomycetes</taxon>
        <taxon>Kitasatosporales</taxon>
        <taxon>Streptomycetaceae</taxon>
        <taxon>Streptomyces</taxon>
    </lineage>
</organism>